<evidence type="ECO:0000313" key="3">
    <source>
        <dbReference type="Proteomes" id="UP000230759"/>
    </source>
</evidence>
<keyword evidence="1" id="KW-0472">Membrane</keyword>
<dbReference type="AlphaFoldDB" id="A0A2H0BHW6"/>
<reference evidence="2 3" key="1">
    <citation type="submission" date="2017-09" db="EMBL/GenBank/DDBJ databases">
        <title>Depth-based differentiation of microbial function through sediment-hosted aquifers and enrichment of novel symbionts in the deep terrestrial subsurface.</title>
        <authorList>
            <person name="Probst A.J."/>
            <person name="Ladd B."/>
            <person name="Jarett J.K."/>
            <person name="Geller-Mcgrath D.E."/>
            <person name="Sieber C.M."/>
            <person name="Emerson J.B."/>
            <person name="Anantharaman K."/>
            <person name="Thomas B.C."/>
            <person name="Malmstrom R."/>
            <person name="Stieglmeier M."/>
            <person name="Klingl A."/>
            <person name="Woyke T."/>
            <person name="Ryan C.M."/>
            <person name="Banfield J.F."/>
        </authorList>
    </citation>
    <scope>NUCLEOTIDE SEQUENCE [LARGE SCALE GENOMIC DNA]</scope>
    <source>
        <strain evidence="2">CG22_combo_CG10-13_8_21_14_all_45_10</strain>
    </source>
</reference>
<dbReference type="Proteomes" id="UP000230759">
    <property type="component" value="Unassembled WGS sequence"/>
</dbReference>
<organism evidence="2 3">
    <name type="scientific">Candidatus Woesebacteria bacterium CG22_combo_CG10-13_8_21_14_all_45_10</name>
    <dbReference type="NCBI Taxonomy" id="1975060"/>
    <lineage>
        <taxon>Bacteria</taxon>
        <taxon>Candidatus Woeseibacteriota</taxon>
    </lineage>
</organism>
<gene>
    <name evidence="2" type="ORF">COX04_00460</name>
</gene>
<dbReference type="Gene3D" id="2.60.40.10">
    <property type="entry name" value="Immunoglobulins"/>
    <property type="match status" value="1"/>
</dbReference>
<proteinExistence type="predicted"/>
<sequence length="317" mass="33568">MRKEAIYAIIAGLALGLIIAFGVWRINLSNKKPNISTQATPTPTPLSQTGLTIAKPNNDDVLTAASGIISGLASPESWIVVSTDSSDSLFKTNSDGSFTSEVNLTGGINQFVITAVRLGANTTSQTLRLIYSTQLATPEAAPTAASTESAIREKVLQKVEEVLNSPKAYLGTVTDITDTSIQLKSDSGEILQASVDSKNVVVIKTGPKTTAVKFTDIAIGDYIAALGFRNGNHVLNAKRILITSPQKPPNIKVYFGPVKSVNKKEVALEDLKFTTKLTGLKVGDLIIVVGTVDEAGKFTPRKSFLAVLTSPLPTSKP</sequence>
<protein>
    <recommendedName>
        <fullName evidence="4">DUF5666 domain-containing protein</fullName>
    </recommendedName>
</protein>
<accession>A0A2H0BHW6</accession>
<evidence type="ECO:0000256" key="1">
    <source>
        <dbReference type="SAM" id="Phobius"/>
    </source>
</evidence>
<feature type="transmembrane region" description="Helical" evidence="1">
    <location>
        <begin position="6"/>
        <end position="24"/>
    </location>
</feature>
<comment type="caution">
    <text evidence="2">The sequence shown here is derived from an EMBL/GenBank/DDBJ whole genome shotgun (WGS) entry which is preliminary data.</text>
</comment>
<evidence type="ECO:0008006" key="4">
    <source>
        <dbReference type="Google" id="ProtNLM"/>
    </source>
</evidence>
<keyword evidence="1" id="KW-1133">Transmembrane helix</keyword>
<name>A0A2H0BHW6_9BACT</name>
<keyword evidence="1" id="KW-0812">Transmembrane</keyword>
<evidence type="ECO:0000313" key="2">
    <source>
        <dbReference type="EMBL" id="PIP57263.1"/>
    </source>
</evidence>
<dbReference type="EMBL" id="PCSV01000012">
    <property type="protein sequence ID" value="PIP57263.1"/>
    <property type="molecule type" value="Genomic_DNA"/>
</dbReference>
<dbReference type="InterPro" id="IPR013783">
    <property type="entry name" value="Ig-like_fold"/>
</dbReference>